<dbReference type="PANTHER" id="PTHR43877">
    <property type="entry name" value="AMINOALKYLPHOSPHONATE N-ACETYLTRANSFERASE-RELATED-RELATED"/>
    <property type="match status" value="1"/>
</dbReference>
<proteinExistence type="predicted"/>
<feature type="domain" description="N-acetyltransferase" evidence="3">
    <location>
        <begin position="77"/>
        <end position="232"/>
    </location>
</feature>
<name>A0A1H3U9X4_9BACT</name>
<dbReference type="Gene3D" id="3.40.630.30">
    <property type="match status" value="1"/>
</dbReference>
<organism evidence="4 5">
    <name type="scientific">Rhodonellum ikkaensis</name>
    <dbReference type="NCBI Taxonomy" id="336829"/>
    <lineage>
        <taxon>Bacteria</taxon>
        <taxon>Pseudomonadati</taxon>
        <taxon>Bacteroidota</taxon>
        <taxon>Cytophagia</taxon>
        <taxon>Cytophagales</taxon>
        <taxon>Cytophagaceae</taxon>
        <taxon>Rhodonellum</taxon>
    </lineage>
</organism>
<evidence type="ECO:0000313" key="5">
    <source>
        <dbReference type="Proteomes" id="UP000199663"/>
    </source>
</evidence>
<dbReference type="GO" id="GO:0016746">
    <property type="term" value="F:acyltransferase activity"/>
    <property type="evidence" value="ECO:0007669"/>
    <property type="project" value="UniProtKB-KW"/>
</dbReference>
<accession>A0A1H3U9X4</accession>
<dbReference type="InterPro" id="IPR000182">
    <property type="entry name" value="GNAT_dom"/>
</dbReference>
<dbReference type="Pfam" id="PF00583">
    <property type="entry name" value="Acetyltransf_1"/>
    <property type="match status" value="1"/>
</dbReference>
<keyword evidence="2 4" id="KW-0012">Acyltransferase</keyword>
<evidence type="ECO:0000313" key="4">
    <source>
        <dbReference type="EMBL" id="SDZ58379.1"/>
    </source>
</evidence>
<reference evidence="4 5" key="1">
    <citation type="submission" date="2016-10" db="EMBL/GenBank/DDBJ databases">
        <authorList>
            <person name="Varghese N."/>
            <person name="Submissions S."/>
        </authorList>
    </citation>
    <scope>NUCLEOTIDE SEQUENCE [LARGE SCALE GENOMIC DNA]</scope>
    <source>
        <strain evidence="4 5">DSM 17997</strain>
    </source>
</reference>
<dbReference type="PANTHER" id="PTHR43877:SF2">
    <property type="entry name" value="AMINOALKYLPHOSPHONATE N-ACETYLTRANSFERASE-RELATED"/>
    <property type="match status" value="1"/>
</dbReference>
<dbReference type="SUPFAM" id="SSF55729">
    <property type="entry name" value="Acyl-CoA N-acyltransferases (Nat)"/>
    <property type="match status" value="1"/>
</dbReference>
<sequence length="232" mass="26630">MQIQNLPWDTDFFGYPVGKIDVEVQISWEEFLQKAQDFQLVYLFSESLLEQTPTKILHVDTKCIFQKTLVPQSPTTKTIHPFTGEMNPELKALALQSGEYSRFRLDGRLVDREFERLYSRWMENALEEDSVFVFQANGEIQGMVTLSLSGENAQIGLIAVGEKARGQGIGIALLQIAESAAFDKGARRMRIPTQKTNLPAINLYQKLGYALVEEIHIYHYWDDQKTNMYFSH</sequence>
<comment type="caution">
    <text evidence="4">The sequence shown here is derived from an EMBL/GenBank/DDBJ whole genome shotgun (WGS) entry which is preliminary data.</text>
</comment>
<dbReference type="InterPro" id="IPR050832">
    <property type="entry name" value="Bact_Acetyltransf"/>
</dbReference>
<dbReference type="Proteomes" id="UP000199663">
    <property type="component" value="Unassembled WGS sequence"/>
</dbReference>
<dbReference type="PROSITE" id="PS51186">
    <property type="entry name" value="GNAT"/>
    <property type="match status" value="1"/>
</dbReference>
<gene>
    <name evidence="4" type="ORF">SAMN05444412_1344</name>
</gene>
<keyword evidence="5" id="KW-1185">Reference proteome</keyword>
<dbReference type="InterPro" id="IPR016181">
    <property type="entry name" value="Acyl_CoA_acyltransferase"/>
</dbReference>
<evidence type="ECO:0000256" key="1">
    <source>
        <dbReference type="ARBA" id="ARBA00022679"/>
    </source>
</evidence>
<dbReference type="CDD" id="cd04301">
    <property type="entry name" value="NAT_SF"/>
    <property type="match status" value="1"/>
</dbReference>
<evidence type="ECO:0000256" key="2">
    <source>
        <dbReference type="ARBA" id="ARBA00023315"/>
    </source>
</evidence>
<protein>
    <submittedName>
        <fullName evidence="4">dTDP-4-amino-4,6-dideoxy-D-galactose acyltransferase</fullName>
    </submittedName>
</protein>
<dbReference type="EMBL" id="FNQC01000034">
    <property type="protein sequence ID" value="SDZ58379.1"/>
    <property type="molecule type" value="Genomic_DNA"/>
</dbReference>
<keyword evidence="1" id="KW-0808">Transferase</keyword>
<dbReference type="RefSeq" id="WP_019600708.1">
    <property type="nucleotide sequence ID" value="NZ_FNQC01000034.1"/>
</dbReference>
<evidence type="ECO:0000259" key="3">
    <source>
        <dbReference type="PROSITE" id="PS51186"/>
    </source>
</evidence>